<evidence type="ECO:0000256" key="4">
    <source>
        <dbReference type="ARBA" id="ARBA00022670"/>
    </source>
</evidence>
<feature type="active site" evidence="10">
    <location>
        <position position="312"/>
    </location>
</feature>
<dbReference type="GO" id="GO:0005764">
    <property type="term" value="C:lysosome"/>
    <property type="evidence" value="ECO:0007669"/>
    <property type="project" value="TreeGrafter"/>
</dbReference>
<evidence type="ECO:0000256" key="6">
    <source>
        <dbReference type="ARBA" id="ARBA00022750"/>
    </source>
</evidence>
<feature type="disulfide bond" evidence="11">
    <location>
        <begin position="347"/>
        <end position="381"/>
    </location>
</feature>
<dbReference type="PROSITE" id="PS00141">
    <property type="entry name" value="ASP_PROTEASE"/>
    <property type="match status" value="1"/>
</dbReference>
<feature type="disulfide bond" evidence="11">
    <location>
        <begin position="101"/>
        <end position="144"/>
    </location>
</feature>
<comment type="similarity">
    <text evidence="2 12">Belongs to the peptidase A1 family.</text>
</comment>
<feature type="active site" evidence="10">
    <location>
        <position position="88"/>
    </location>
</feature>
<dbReference type="GO" id="GO:0004190">
    <property type="term" value="F:aspartic-type endopeptidase activity"/>
    <property type="evidence" value="ECO:0007669"/>
    <property type="project" value="UniProtKB-KW"/>
</dbReference>
<keyword evidence="6 12" id="KW-0064">Aspartyl protease</keyword>
<keyword evidence="9" id="KW-0325">Glycoprotein</keyword>
<dbReference type="FunFam" id="2.40.70.10:FF:000058">
    <property type="entry name" value="ASpartyl Protease"/>
    <property type="match status" value="1"/>
</dbReference>
<dbReference type="PANTHER" id="PTHR47966:SF44">
    <property type="entry name" value="PEPTIDASE A1 DOMAIN-CONTAINING PROTEIN"/>
    <property type="match status" value="1"/>
</dbReference>
<dbReference type="InterPro" id="IPR033121">
    <property type="entry name" value="PEPTIDASE_A1"/>
</dbReference>
<evidence type="ECO:0000256" key="12">
    <source>
        <dbReference type="RuleBase" id="RU000454"/>
    </source>
</evidence>
<proteinExistence type="inferred from homology"/>
<dbReference type="AlphaFoldDB" id="A0A914WFT9"/>
<evidence type="ECO:0000256" key="10">
    <source>
        <dbReference type="PIRSR" id="PIRSR601461-1"/>
    </source>
</evidence>
<dbReference type="WBParaSite" id="PSAMB.scaffold3914size16432.g22970.t1">
    <property type="protein sequence ID" value="PSAMB.scaffold3914size16432.g22970.t1"/>
    <property type="gene ID" value="PSAMB.scaffold3914size16432.g22970"/>
</dbReference>
<evidence type="ECO:0000256" key="13">
    <source>
        <dbReference type="SAM" id="SignalP"/>
    </source>
</evidence>
<accession>A0A914WFT9</accession>
<sequence length="428" mass="46272">MTSLLALLAITLGTCSAEVVRVPLTYSPPLRHRLMLDGKWSDHLRLKQQLRLSANSQGRQVVTDLDDFAYYGTVNIGTPAQKFLVILDTGSANLWIPDITCGSKNTDSSCGDLCPQFPKSVCNVLCGKECCLQSWESMPTKNACDSKSKFDSSKSSTYVANGQKWTIRYGTGSAQGFLGQDVVCFGNTTVCIPTQVFGQASSIAPFFADQPIDGILGLGFTALAVDHVVPPFINAVNMGILDKPIFTVYLMHNGPVEMPKGGVFTYGGFDTENCQDIIAYEPLSSATYWQIKLKAISVGHVSLSQGWQVISDTGTSFIGGPAAIIQQLAKEVGATYNAQAQAYFIDCNSKATAPDVVLTIGERKYPIKPVNYIVNVGDGTCEFSFFAFGGAGWGPAWILGDPFIRQYCNVYDVAQQRIGFAPSKQRGD</sequence>
<keyword evidence="8 11" id="KW-1015">Disulfide bond</keyword>
<dbReference type="Gene3D" id="2.40.70.10">
    <property type="entry name" value="Acid Proteases"/>
    <property type="match status" value="2"/>
</dbReference>
<keyword evidence="5 13" id="KW-0732">Signal</keyword>
<evidence type="ECO:0000256" key="8">
    <source>
        <dbReference type="ARBA" id="ARBA00023157"/>
    </source>
</evidence>
<name>A0A914WFT9_9BILA</name>
<evidence type="ECO:0000256" key="2">
    <source>
        <dbReference type="ARBA" id="ARBA00007447"/>
    </source>
</evidence>
<feature type="domain" description="Peptidase A1" evidence="14">
    <location>
        <begin position="70"/>
        <end position="421"/>
    </location>
</feature>
<dbReference type="InterPro" id="IPR001461">
    <property type="entry name" value="Aspartic_peptidase_A1"/>
</dbReference>
<keyword evidence="4 12" id="KW-0645">Protease</keyword>
<dbReference type="InterPro" id="IPR001969">
    <property type="entry name" value="Aspartic_peptidase_AS"/>
</dbReference>
<dbReference type="PROSITE" id="PS51767">
    <property type="entry name" value="PEPTIDASE_A1"/>
    <property type="match status" value="1"/>
</dbReference>
<dbReference type="CDD" id="cd05471">
    <property type="entry name" value="pepsin_like"/>
    <property type="match status" value="1"/>
</dbReference>
<evidence type="ECO:0000256" key="5">
    <source>
        <dbReference type="ARBA" id="ARBA00022729"/>
    </source>
</evidence>
<evidence type="ECO:0000259" key="14">
    <source>
        <dbReference type="PROSITE" id="PS51767"/>
    </source>
</evidence>
<keyword evidence="7 12" id="KW-0378">Hydrolase</keyword>
<dbReference type="InterPro" id="IPR034164">
    <property type="entry name" value="Pepsin-like_dom"/>
</dbReference>
<protein>
    <submittedName>
        <fullName evidence="16">Peptidase A1 domain-containing protein</fullName>
    </submittedName>
</protein>
<dbReference type="GO" id="GO:0006508">
    <property type="term" value="P:proteolysis"/>
    <property type="evidence" value="ECO:0007669"/>
    <property type="project" value="UniProtKB-KW"/>
</dbReference>
<dbReference type="PANTHER" id="PTHR47966">
    <property type="entry name" value="BETA-SITE APP-CLEAVING ENZYME, ISOFORM A-RELATED"/>
    <property type="match status" value="1"/>
</dbReference>
<feature type="chain" id="PRO_5037884491" evidence="13">
    <location>
        <begin position="18"/>
        <end position="428"/>
    </location>
</feature>
<comment type="subcellular location">
    <subcellularLocation>
        <location evidence="1">Secreted</location>
    </subcellularLocation>
</comment>
<organism evidence="15 16">
    <name type="scientific">Plectus sambesii</name>
    <dbReference type="NCBI Taxonomy" id="2011161"/>
    <lineage>
        <taxon>Eukaryota</taxon>
        <taxon>Metazoa</taxon>
        <taxon>Ecdysozoa</taxon>
        <taxon>Nematoda</taxon>
        <taxon>Chromadorea</taxon>
        <taxon>Plectida</taxon>
        <taxon>Plectina</taxon>
        <taxon>Plectoidea</taxon>
        <taxon>Plectidae</taxon>
        <taxon>Plectus</taxon>
    </lineage>
</organism>
<evidence type="ECO:0000256" key="9">
    <source>
        <dbReference type="ARBA" id="ARBA00023180"/>
    </source>
</evidence>
<dbReference type="Proteomes" id="UP000887566">
    <property type="component" value="Unplaced"/>
</dbReference>
<dbReference type="PRINTS" id="PR00792">
    <property type="entry name" value="PEPSIN"/>
</dbReference>
<evidence type="ECO:0000256" key="7">
    <source>
        <dbReference type="ARBA" id="ARBA00022801"/>
    </source>
</evidence>
<feature type="signal peptide" evidence="13">
    <location>
        <begin position="1"/>
        <end position="17"/>
    </location>
</feature>
<keyword evidence="15" id="KW-1185">Reference proteome</keyword>
<dbReference type="GO" id="GO:0005576">
    <property type="term" value="C:extracellular region"/>
    <property type="evidence" value="ECO:0007669"/>
    <property type="project" value="UniProtKB-SubCell"/>
</dbReference>
<evidence type="ECO:0000256" key="1">
    <source>
        <dbReference type="ARBA" id="ARBA00004613"/>
    </source>
</evidence>
<dbReference type="SUPFAM" id="SSF50630">
    <property type="entry name" value="Acid proteases"/>
    <property type="match status" value="1"/>
</dbReference>
<dbReference type="InterPro" id="IPR021109">
    <property type="entry name" value="Peptidase_aspartic_dom_sf"/>
</dbReference>
<evidence type="ECO:0000313" key="15">
    <source>
        <dbReference type="Proteomes" id="UP000887566"/>
    </source>
</evidence>
<evidence type="ECO:0000256" key="11">
    <source>
        <dbReference type="PIRSR" id="PIRSR601461-2"/>
    </source>
</evidence>
<reference evidence="16" key="1">
    <citation type="submission" date="2022-11" db="UniProtKB">
        <authorList>
            <consortium name="WormBaseParasite"/>
        </authorList>
    </citation>
    <scope>IDENTIFICATION</scope>
</reference>
<evidence type="ECO:0000256" key="3">
    <source>
        <dbReference type="ARBA" id="ARBA00022525"/>
    </source>
</evidence>
<keyword evidence="3" id="KW-0964">Secreted</keyword>
<evidence type="ECO:0000313" key="16">
    <source>
        <dbReference type="WBParaSite" id="PSAMB.scaffold3914size16432.g22970.t1"/>
    </source>
</evidence>
<dbReference type="Pfam" id="PF00026">
    <property type="entry name" value="Asp"/>
    <property type="match status" value="1"/>
</dbReference>